<evidence type="ECO:0000313" key="1">
    <source>
        <dbReference type="EMBL" id="RRQ88624.1"/>
    </source>
</evidence>
<keyword evidence="2" id="KW-1185">Reference proteome</keyword>
<organism evidence="1 2">
    <name type="scientific">Streptomyces griseofuscus</name>
    <dbReference type="NCBI Taxonomy" id="146922"/>
    <lineage>
        <taxon>Bacteria</taxon>
        <taxon>Bacillati</taxon>
        <taxon>Actinomycetota</taxon>
        <taxon>Actinomycetes</taxon>
        <taxon>Kitasatosporales</taxon>
        <taxon>Streptomycetaceae</taxon>
        <taxon>Streptomyces</taxon>
    </lineage>
</organism>
<dbReference type="Proteomes" id="UP000276379">
    <property type="component" value="Unassembled WGS sequence"/>
</dbReference>
<protein>
    <submittedName>
        <fullName evidence="1">Uncharacterized protein</fullName>
    </submittedName>
</protein>
<dbReference type="AlphaFoldDB" id="A0A426SD07"/>
<proteinExistence type="predicted"/>
<name>A0A426SD07_9ACTN</name>
<dbReference type="RefSeq" id="WP_125212792.1">
    <property type="nucleotide sequence ID" value="NZ_PDES01000002.1"/>
</dbReference>
<dbReference type="EMBL" id="PDES01000002">
    <property type="protein sequence ID" value="RRQ88624.1"/>
    <property type="molecule type" value="Genomic_DNA"/>
</dbReference>
<gene>
    <name evidence="1" type="ORF">CQW44_05605</name>
</gene>
<reference evidence="1 2" key="1">
    <citation type="submission" date="2017-10" db="EMBL/GenBank/DDBJ databases">
        <title>Draft genome of actinobacteria isolated from guarana (Paullinia cupana (Mart.) Ducke.</title>
        <authorList>
            <person name="Siqueira K.A."/>
            <person name="Liotti R.G."/>
            <person name="Mendes T.A."/>
            <person name="Soares M.A."/>
        </authorList>
    </citation>
    <scope>NUCLEOTIDE SEQUENCE [LARGE SCALE GENOMIC DNA]</scope>
    <source>
        <strain evidence="1 2">199</strain>
    </source>
</reference>
<comment type="caution">
    <text evidence="1">The sequence shown here is derived from an EMBL/GenBank/DDBJ whole genome shotgun (WGS) entry which is preliminary data.</text>
</comment>
<accession>A0A426SD07</accession>
<evidence type="ECO:0000313" key="2">
    <source>
        <dbReference type="Proteomes" id="UP000276379"/>
    </source>
</evidence>
<sequence length="147" mass="16195">MTTTERITTNGTVTKRLGKWTDADTFDVRGQDAGIVLDLRAPEVPQDVRITVNLRHSTLKLLVGDGDVLDDQDITWPAKGRLKDTQGPDGKGGRRIHLYGTAADSEIRVHRGGVAVVSAMLSREYLNDARQALKEHRHTTVDDPSRA</sequence>